<dbReference type="Pfam" id="PF00646">
    <property type="entry name" value="F-box"/>
    <property type="match status" value="1"/>
</dbReference>
<evidence type="ECO:0000313" key="2">
    <source>
        <dbReference type="EMBL" id="OMO76607.1"/>
    </source>
</evidence>
<organism evidence="2 3">
    <name type="scientific">Corchorus capsularis</name>
    <name type="common">Jute</name>
    <dbReference type="NCBI Taxonomy" id="210143"/>
    <lineage>
        <taxon>Eukaryota</taxon>
        <taxon>Viridiplantae</taxon>
        <taxon>Streptophyta</taxon>
        <taxon>Embryophyta</taxon>
        <taxon>Tracheophyta</taxon>
        <taxon>Spermatophyta</taxon>
        <taxon>Magnoliopsida</taxon>
        <taxon>eudicotyledons</taxon>
        <taxon>Gunneridae</taxon>
        <taxon>Pentapetalae</taxon>
        <taxon>rosids</taxon>
        <taxon>malvids</taxon>
        <taxon>Malvales</taxon>
        <taxon>Malvaceae</taxon>
        <taxon>Grewioideae</taxon>
        <taxon>Apeibeae</taxon>
        <taxon>Corchorus</taxon>
    </lineage>
</organism>
<reference evidence="2 3" key="1">
    <citation type="submission" date="2013-09" db="EMBL/GenBank/DDBJ databases">
        <title>Corchorus capsularis genome sequencing.</title>
        <authorList>
            <person name="Alam M."/>
            <person name="Haque M.S."/>
            <person name="Islam M.S."/>
            <person name="Emdad E.M."/>
            <person name="Islam M.M."/>
            <person name="Ahmed B."/>
            <person name="Halim A."/>
            <person name="Hossen Q.M.M."/>
            <person name="Hossain M.Z."/>
            <person name="Ahmed R."/>
            <person name="Khan M.M."/>
            <person name="Islam R."/>
            <person name="Rashid M.M."/>
            <person name="Khan S.A."/>
            <person name="Rahman M.S."/>
            <person name="Alam M."/>
        </authorList>
    </citation>
    <scope>NUCLEOTIDE SEQUENCE [LARGE SCALE GENOMIC DNA]</scope>
    <source>
        <strain evidence="3">cv. CVL-1</strain>
        <tissue evidence="2">Whole seedling</tissue>
    </source>
</reference>
<gene>
    <name evidence="2" type="ORF">CCACVL1_15544</name>
</gene>
<evidence type="ECO:0000259" key="1">
    <source>
        <dbReference type="SMART" id="SM00256"/>
    </source>
</evidence>
<dbReference type="PANTHER" id="PTHR32212">
    <property type="entry name" value="CYCLIN-LIKE F-BOX"/>
    <property type="match status" value="1"/>
</dbReference>
<dbReference type="Gene3D" id="1.20.1280.50">
    <property type="match status" value="1"/>
</dbReference>
<dbReference type="InterPro" id="IPR036047">
    <property type="entry name" value="F-box-like_dom_sf"/>
</dbReference>
<proteinExistence type="predicted"/>
<evidence type="ECO:0000313" key="3">
    <source>
        <dbReference type="Proteomes" id="UP000188268"/>
    </source>
</evidence>
<dbReference type="InterPro" id="IPR001810">
    <property type="entry name" value="F-box_dom"/>
</dbReference>
<dbReference type="SMART" id="SM00256">
    <property type="entry name" value="FBOX"/>
    <property type="match status" value="1"/>
</dbReference>
<dbReference type="InterPro" id="IPR053781">
    <property type="entry name" value="F-box_AtFBL13-like"/>
</dbReference>
<dbReference type="CDD" id="cd22160">
    <property type="entry name" value="F-box_AtFBL13-like"/>
    <property type="match status" value="1"/>
</dbReference>
<dbReference type="PANTHER" id="PTHR32212:SF234">
    <property type="entry name" value="F-BOX_LRR-REPEAT PROTEIN 13-LIKE"/>
    <property type="match status" value="1"/>
</dbReference>
<accession>A0A1R3I1Z3</accession>
<sequence length="280" mass="32553">MSKEKKVKNNNGIMKDRSISKLSDDILIHILSFLPGKDIVATSTLSRRWKSFWKFSPIRIFNWMLTKEFRYKEGMEGKLYIENNNYCGKYYEVSYETETHSNTKRKYIDTLVSSNQYYLDKWITMKLDDLYKKKQAIGLTIHAKPGFVINNFVMLCIGKICLVYPCGYPTELHQSLLSFIKGKNVFYWVFGDKGNANNTVTQLTSSSNSKDLSLLVDGKDLVPAVVDQLRIINIPDSSSRLRVPFLGGKWRMLSLERLQLIFAIDWEVECIKVFSLMMIW</sequence>
<feature type="domain" description="F-box" evidence="1">
    <location>
        <begin position="22"/>
        <end position="62"/>
    </location>
</feature>
<dbReference type="Gramene" id="OMO76607">
    <property type="protein sequence ID" value="OMO76607"/>
    <property type="gene ID" value="CCACVL1_15544"/>
</dbReference>
<name>A0A1R3I1Z3_COCAP</name>
<dbReference type="OrthoDB" id="612216at2759"/>
<dbReference type="AlphaFoldDB" id="A0A1R3I1Z3"/>
<keyword evidence="3" id="KW-1185">Reference proteome</keyword>
<comment type="caution">
    <text evidence="2">The sequence shown here is derived from an EMBL/GenBank/DDBJ whole genome shotgun (WGS) entry which is preliminary data.</text>
</comment>
<protein>
    <recommendedName>
        <fullName evidence="1">F-box domain-containing protein</fullName>
    </recommendedName>
</protein>
<dbReference type="EMBL" id="AWWV01010866">
    <property type="protein sequence ID" value="OMO76607.1"/>
    <property type="molecule type" value="Genomic_DNA"/>
</dbReference>
<dbReference type="Proteomes" id="UP000188268">
    <property type="component" value="Unassembled WGS sequence"/>
</dbReference>
<dbReference type="SUPFAM" id="SSF81383">
    <property type="entry name" value="F-box domain"/>
    <property type="match status" value="1"/>
</dbReference>